<organism evidence="2 3">
    <name type="scientific">Ceratodon purpureus</name>
    <name type="common">Fire moss</name>
    <name type="synonym">Dicranum purpureum</name>
    <dbReference type="NCBI Taxonomy" id="3225"/>
    <lineage>
        <taxon>Eukaryota</taxon>
        <taxon>Viridiplantae</taxon>
        <taxon>Streptophyta</taxon>
        <taxon>Embryophyta</taxon>
        <taxon>Bryophyta</taxon>
        <taxon>Bryophytina</taxon>
        <taxon>Bryopsida</taxon>
        <taxon>Dicranidae</taxon>
        <taxon>Pseudoditrichales</taxon>
        <taxon>Ditrichaceae</taxon>
        <taxon>Ceratodon</taxon>
    </lineage>
</organism>
<evidence type="ECO:0000313" key="3">
    <source>
        <dbReference type="Proteomes" id="UP000822688"/>
    </source>
</evidence>
<name>A0A8T0IXZ0_CERPU</name>
<gene>
    <name evidence="2" type="ORF">KC19_2G151800</name>
</gene>
<protein>
    <submittedName>
        <fullName evidence="2">Uncharacterized protein</fullName>
    </submittedName>
</protein>
<dbReference type="EMBL" id="CM026422">
    <property type="protein sequence ID" value="KAG0587253.1"/>
    <property type="molecule type" value="Genomic_DNA"/>
</dbReference>
<evidence type="ECO:0000313" key="2">
    <source>
        <dbReference type="EMBL" id="KAG0587253.1"/>
    </source>
</evidence>
<accession>A0A8T0IXZ0</accession>
<proteinExistence type="predicted"/>
<evidence type="ECO:0000256" key="1">
    <source>
        <dbReference type="SAM" id="MobiDB-lite"/>
    </source>
</evidence>
<reference evidence="2" key="1">
    <citation type="submission" date="2020-06" db="EMBL/GenBank/DDBJ databases">
        <title>WGS assembly of Ceratodon purpureus strain R40.</title>
        <authorList>
            <person name="Carey S.B."/>
            <person name="Jenkins J."/>
            <person name="Shu S."/>
            <person name="Lovell J.T."/>
            <person name="Sreedasyam A."/>
            <person name="Maumus F."/>
            <person name="Tiley G.P."/>
            <person name="Fernandez-Pozo N."/>
            <person name="Barry K."/>
            <person name="Chen C."/>
            <person name="Wang M."/>
            <person name="Lipzen A."/>
            <person name="Daum C."/>
            <person name="Saski C.A."/>
            <person name="Payton A.C."/>
            <person name="Mcbreen J.C."/>
            <person name="Conrad R.E."/>
            <person name="Kollar L.M."/>
            <person name="Olsson S."/>
            <person name="Huttunen S."/>
            <person name="Landis J.B."/>
            <person name="Wickett N.J."/>
            <person name="Johnson M.G."/>
            <person name="Rensing S.A."/>
            <person name="Grimwood J."/>
            <person name="Schmutz J."/>
            <person name="Mcdaniel S.F."/>
        </authorList>
    </citation>
    <scope>NUCLEOTIDE SEQUENCE</scope>
    <source>
        <strain evidence="2">R40</strain>
    </source>
</reference>
<feature type="region of interest" description="Disordered" evidence="1">
    <location>
        <begin position="83"/>
        <end position="104"/>
    </location>
</feature>
<feature type="non-terminal residue" evidence="2">
    <location>
        <position position="104"/>
    </location>
</feature>
<keyword evidence="3" id="KW-1185">Reference proteome</keyword>
<comment type="caution">
    <text evidence="2">The sequence shown here is derived from an EMBL/GenBank/DDBJ whole genome shotgun (WGS) entry which is preliminary data.</text>
</comment>
<sequence>MNVCLEFHVGSRPPSVVEGGVVFHGELVPPEVVHATANGLILPPKHLNFTFFKSRAEMIVTSTCIRFAIAFLMVTRNSPRSFSDGPLQLAHGTHEDSGKNNTNP</sequence>
<dbReference type="Proteomes" id="UP000822688">
    <property type="component" value="Chromosome 2"/>
</dbReference>
<dbReference type="AlphaFoldDB" id="A0A8T0IXZ0"/>